<keyword evidence="4" id="KW-1185">Reference proteome</keyword>
<feature type="coiled-coil region" evidence="1">
    <location>
        <begin position="86"/>
        <end position="120"/>
    </location>
</feature>
<accession>A0A8R1UF82</accession>
<sequence>MAGGADDAEANVDLEEKREDDDDVQGEEMRRRKALSDAQRGPLPRLSFPPGTTAGTKIQEKEKYVKKLRRDYRHSLLKGEEEKVGRENAFQQLRDVERDKEEVEAQLTGLRAQVAVIEETKRLSAEAALREKDSKHPNKFDKEREQFVSKIRPSLHHPLNSDLSFLTEEKTIVGLFLVSKDPLDHGKAEEAILILQRNHTGGYKNVHRVPSGDKEVIVQASLMLSSGIGQGPNTVQLDRLKGANFGSLLSSLDLTEEERKKIIFSSFEGSRGFVCCTANSVASKICGIVHGTILVGYPMIAEMKVSSFTVVCIRNLFVFPSFNPCSPLFD</sequence>
<feature type="compositionally biased region" description="Acidic residues" evidence="2">
    <location>
        <begin position="1"/>
        <end position="26"/>
    </location>
</feature>
<name>A0A2A6BB22_PRIPA</name>
<organism evidence="3 4">
    <name type="scientific">Pristionchus pacificus</name>
    <name type="common">Parasitic nematode worm</name>
    <dbReference type="NCBI Taxonomy" id="54126"/>
    <lineage>
        <taxon>Eukaryota</taxon>
        <taxon>Metazoa</taxon>
        <taxon>Ecdysozoa</taxon>
        <taxon>Nematoda</taxon>
        <taxon>Chromadorea</taxon>
        <taxon>Rhabditida</taxon>
        <taxon>Rhabditina</taxon>
        <taxon>Diplogasteromorpha</taxon>
        <taxon>Diplogasteroidea</taxon>
        <taxon>Neodiplogasteridae</taxon>
        <taxon>Pristionchus</taxon>
    </lineage>
</organism>
<evidence type="ECO:0000256" key="1">
    <source>
        <dbReference type="SAM" id="Coils"/>
    </source>
</evidence>
<dbReference type="Proteomes" id="UP000005239">
    <property type="component" value="Unassembled WGS sequence"/>
</dbReference>
<dbReference type="AlphaFoldDB" id="A0A2A6BB22"/>
<protein>
    <submittedName>
        <fullName evidence="3">Uncharacterized protein</fullName>
    </submittedName>
</protein>
<gene>
    <name evidence="3" type="primary">WBGene00109442</name>
</gene>
<reference evidence="3" key="2">
    <citation type="submission" date="2022-06" db="UniProtKB">
        <authorList>
            <consortium name="EnsemblMetazoa"/>
        </authorList>
    </citation>
    <scope>IDENTIFICATION</scope>
    <source>
        <strain evidence="3">PS312</strain>
    </source>
</reference>
<feature type="region of interest" description="Disordered" evidence="2">
    <location>
        <begin position="1"/>
        <end position="62"/>
    </location>
</feature>
<evidence type="ECO:0000313" key="4">
    <source>
        <dbReference type="Proteomes" id="UP000005239"/>
    </source>
</evidence>
<reference evidence="4" key="1">
    <citation type="journal article" date="2008" name="Nat. Genet.">
        <title>The Pristionchus pacificus genome provides a unique perspective on nematode lifestyle and parasitism.</title>
        <authorList>
            <person name="Dieterich C."/>
            <person name="Clifton S.W."/>
            <person name="Schuster L.N."/>
            <person name="Chinwalla A."/>
            <person name="Delehaunty K."/>
            <person name="Dinkelacker I."/>
            <person name="Fulton L."/>
            <person name="Fulton R."/>
            <person name="Godfrey J."/>
            <person name="Minx P."/>
            <person name="Mitreva M."/>
            <person name="Roeseler W."/>
            <person name="Tian H."/>
            <person name="Witte H."/>
            <person name="Yang S.P."/>
            <person name="Wilson R.K."/>
            <person name="Sommer R.J."/>
        </authorList>
    </citation>
    <scope>NUCLEOTIDE SEQUENCE [LARGE SCALE GENOMIC DNA]</scope>
    <source>
        <strain evidence="4">PS312</strain>
    </source>
</reference>
<accession>A0A2A6BB22</accession>
<evidence type="ECO:0000313" key="3">
    <source>
        <dbReference type="EnsemblMetazoa" id="PPA19888.1"/>
    </source>
</evidence>
<evidence type="ECO:0000256" key="2">
    <source>
        <dbReference type="SAM" id="MobiDB-lite"/>
    </source>
</evidence>
<dbReference type="EnsemblMetazoa" id="PPA19888.1">
    <property type="protein sequence ID" value="PPA19888.1"/>
    <property type="gene ID" value="WBGene00109442"/>
</dbReference>
<proteinExistence type="predicted"/>
<keyword evidence="1" id="KW-0175">Coiled coil</keyword>